<accession>A0A150T2N1</accession>
<dbReference type="Proteomes" id="UP000075515">
    <property type="component" value="Unassembled WGS sequence"/>
</dbReference>
<gene>
    <name evidence="2" type="ORF">BE18_36015</name>
</gene>
<proteinExistence type="predicted"/>
<evidence type="ECO:0000313" key="3">
    <source>
        <dbReference type="Proteomes" id="UP000075515"/>
    </source>
</evidence>
<organism evidence="2 3">
    <name type="scientific">Sorangium cellulosum</name>
    <name type="common">Polyangium cellulosum</name>
    <dbReference type="NCBI Taxonomy" id="56"/>
    <lineage>
        <taxon>Bacteria</taxon>
        <taxon>Pseudomonadati</taxon>
        <taxon>Myxococcota</taxon>
        <taxon>Polyangia</taxon>
        <taxon>Polyangiales</taxon>
        <taxon>Polyangiaceae</taxon>
        <taxon>Sorangium</taxon>
    </lineage>
</organism>
<reference evidence="2 3" key="1">
    <citation type="submission" date="2014-02" db="EMBL/GenBank/DDBJ databases">
        <title>The small core and large imbalanced accessory genome model reveals a collaborative survival strategy of Sorangium cellulosum strains in nature.</title>
        <authorList>
            <person name="Han K."/>
            <person name="Peng R."/>
            <person name="Blom J."/>
            <person name="Li Y.-Z."/>
        </authorList>
    </citation>
    <scope>NUCLEOTIDE SEQUENCE [LARGE SCALE GENOMIC DNA]</scope>
    <source>
        <strain evidence="2 3">So0149</strain>
    </source>
</reference>
<evidence type="ECO:0000313" key="2">
    <source>
        <dbReference type="EMBL" id="KYF98960.1"/>
    </source>
</evidence>
<protein>
    <submittedName>
        <fullName evidence="2">Uncharacterized protein</fullName>
    </submittedName>
</protein>
<sequence>MDQIESISLGVAPRRDDVGGARGLPERAPCAALPAGGEAVVRFGALRAPWHLEGITVEQWRTDYKLLEQHKRAIVNHLRTLQRMGADSDKRG</sequence>
<dbReference type="EMBL" id="JEMC01001196">
    <property type="protein sequence ID" value="KYF98960.1"/>
    <property type="molecule type" value="Genomic_DNA"/>
</dbReference>
<evidence type="ECO:0000256" key="1">
    <source>
        <dbReference type="SAM" id="MobiDB-lite"/>
    </source>
</evidence>
<comment type="caution">
    <text evidence="2">The sequence shown here is derived from an EMBL/GenBank/DDBJ whole genome shotgun (WGS) entry which is preliminary data.</text>
</comment>
<feature type="region of interest" description="Disordered" evidence="1">
    <location>
        <begin position="1"/>
        <end position="23"/>
    </location>
</feature>
<dbReference type="AlphaFoldDB" id="A0A150T2N1"/>
<name>A0A150T2N1_SORCE</name>